<keyword evidence="2" id="KW-1185">Reference proteome</keyword>
<feature type="non-terminal residue" evidence="1">
    <location>
        <position position="65"/>
    </location>
</feature>
<evidence type="ECO:0000313" key="1">
    <source>
        <dbReference type="EMBL" id="KAH9316518.1"/>
    </source>
</evidence>
<proteinExistence type="predicted"/>
<accession>A0AA38L9C3</accession>
<feature type="non-terminal residue" evidence="1">
    <location>
        <position position="1"/>
    </location>
</feature>
<name>A0AA38L9C3_TAXCH</name>
<organism evidence="1 2">
    <name type="scientific">Taxus chinensis</name>
    <name type="common">Chinese yew</name>
    <name type="synonym">Taxus wallichiana var. chinensis</name>
    <dbReference type="NCBI Taxonomy" id="29808"/>
    <lineage>
        <taxon>Eukaryota</taxon>
        <taxon>Viridiplantae</taxon>
        <taxon>Streptophyta</taxon>
        <taxon>Embryophyta</taxon>
        <taxon>Tracheophyta</taxon>
        <taxon>Spermatophyta</taxon>
        <taxon>Pinopsida</taxon>
        <taxon>Pinidae</taxon>
        <taxon>Conifers II</taxon>
        <taxon>Cupressales</taxon>
        <taxon>Taxaceae</taxon>
        <taxon>Taxus</taxon>
    </lineage>
</organism>
<evidence type="ECO:0000313" key="2">
    <source>
        <dbReference type="Proteomes" id="UP000824469"/>
    </source>
</evidence>
<reference evidence="1 2" key="1">
    <citation type="journal article" date="2021" name="Nat. Plants">
        <title>The Taxus genome provides insights into paclitaxel biosynthesis.</title>
        <authorList>
            <person name="Xiong X."/>
            <person name="Gou J."/>
            <person name="Liao Q."/>
            <person name="Li Y."/>
            <person name="Zhou Q."/>
            <person name="Bi G."/>
            <person name="Li C."/>
            <person name="Du R."/>
            <person name="Wang X."/>
            <person name="Sun T."/>
            <person name="Guo L."/>
            <person name="Liang H."/>
            <person name="Lu P."/>
            <person name="Wu Y."/>
            <person name="Zhang Z."/>
            <person name="Ro D.K."/>
            <person name="Shang Y."/>
            <person name="Huang S."/>
            <person name="Yan J."/>
        </authorList>
    </citation>
    <scope>NUCLEOTIDE SEQUENCE [LARGE SCALE GENOMIC DNA]</scope>
    <source>
        <strain evidence="1">Ta-2019</strain>
    </source>
</reference>
<gene>
    <name evidence="1" type="ORF">KI387_025145</name>
</gene>
<dbReference type="EMBL" id="JAHRHJ020000005">
    <property type="protein sequence ID" value="KAH9316518.1"/>
    <property type="molecule type" value="Genomic_DNA"/>
</dbReference>
<protein>
    <submittedName>
        <fullName evidence="1">Uncharacterized protein</fullName>
    </submittedName>
</protein>
<dbReference type="Proteomes" id="UP000824469">
    <property type="component" value="Unassembled WGS sequence"/>
</dbReference>
<dbReference type="AlphaFoldDB" id="A0AA38L9C3"/>
<comment type="caution">
    <text evidence="1">The sequence shown here is derived from an EMBL/GenBank/DDBJ whole genome shotgun (WGS) entry which is preliminary data.</text>
</comment>
<sequence length="65" mass="7366">DNPELPDAANHVEEEKVLGKYQMEKSACMFIHDEIKVFSFLFGDEYDLSHAIHGGTRPSCDEPVK</sequence>